<dbReference type="PANTHER" id="PTHR42711:SF5">
    <property type="entry name" value="ABC TRANSPORTER ATP-BINDING PROTEIN NATA"/>
    <property type="match status" value="1"/>
</dbReference>
<dbReference type="SMART" id="SM00382">
    <property type="entry name" value="AAA"/>
    <property type="match status" value="1"/>
</dbReference>
<evidence type="ECO:0000259" key="5">
    <source>
        <dbReference type="PROSITE" id="PS50893"/>
    </source>
</evidence>
<dbReference type="eggNOG" id="COG1131">
    <property type="taxonomic scope" value="Bacteria"/>
</dbReference>
<dbReference type="GO" id="GO:0016887">
    <property type="term" value="F:ATP hydrolysis activity"/>
    <property type="evidence" value="ECO:0007669"/>
    <property type="project" value="InterPro"/>
</dbReference>
<keyword evidence="3" id="KW-0547">Nucleotide-binding</keyword>
<protein>
    <submittedName>
        <fullName evidence="6">ABC transporter ATP-binding protein</fullName>
    </submittedName>
</protein>
<keyword evidence="7" id="KW-1185">Reference proteome</keyword>
<organism evidence="6 7">
    <name type="scientific">Clostridium paraputrificum</name>
    <dbReference type="NCBI Taxonomy" id="29363"/>
    <lineage>
        <taxon>Bacteria</taxon>
        <taxon>Bacillati</taxon>
        <taxon>Bacillota</taxon>
        <taxon>Clostridia</taxon>
        <taxon>Eubacteriales</taxon>
        <taxon>Clostridiaceae</taxon>
        <taxon>Clostridium</taxon>
    </lineage>
</organism>
<dbReference type="PROSITE" id="PS00211">
    <property type="entry name" value="ABC_TRANSPORTER_1"/>
    <property type="match status" value="1"/>
</dbReference>
<dbReference type="PROSITE" id="PS50893">
    <property type="entry name" value="ABC_TRANSPORTER_2"/>
    <property type="match status" value="1"/>
</dbReference>
<dbReference type="InterPro" id="IPR050763">
    <property type="entry name" value="ABC_transporter_ATP-binding"/>
</dbReference>
<dbReference type="InterPro" id="IPR003439">
    <property type="entry name" value="ABC_transporter-like_ATP-bd"/>
</dbReference>
<dbReference type="OrthoDB" id="9804819at2"/>
<evidence type="ECO:0000256" key="2">
    <source>
        <dbReference type="ARBA" id="ARBA00022448"/>
    </source>
</evidence>
<accession>A0A173YSR2</accession>
<dbReference type="CDD" id="cd03230">
    <property type="entry name" value="ABC_DR_subfamily_A"/>
    <property type="match status" value="1"/>
</dbReference>
<dbReference type="Pfam" id="PF00005">
    <property type="entry name" value="ABC_tran"/>
    <property type="match status" value="1"/>
</dbReference>
<gene>
    <name evidence="6" type="ORF">CP373A1_08890</name>
</gene>
<sequence length="296" mass="33545">MSIIEVSNITKDYGNKKGVFDVTFSVNKGEILGFLGPNGAGKTTTIRQLMGFIRPDKGNVKINGLDCFDKAEEVQKVLGYLPGEIAFMDDMTGMEFIKFIGNMKGMKDFSSAEELMKFFELDPSGKIKKMSKGMKQKIGIVCAFMQDPDILILDEPTSGLDPLMQNKFVELILKERDKGKTILMSSHIFEEIENTCDRVAIIKEGHIIAIENMEKLRENKRKIFQVTFNDENEAIKFSEATKKSSRDGNIVDIKVSKNVDEFIKTLSKYVIKDINIRTQTLEELFLHYYGGEKSDK</sequence>
<evidence type="ECO:0000256" key="3">
    <source>
        <dbReference type="ARBA" id="ARBA00022741"/>
    </source>
</evidence>
<dbReference type="Gene3D" id="3.40.50.300">
    <property type="entry name" value="P-loop containing nucleotide triphosphate hydrolases"/>
    <property type="match status" value="1"/>
</dbReference>
<dbReference type="RefSeq" id="WP_055253388.1">
    <property type="nucleotide sequence ID" value="NZ_CABHIH010000002.1"/>
</dbReference>
<dbReference type="InterPro" id="IPR017871">
    <property type="entry name" value="ABC_transporter-like_CS"/>
</dbReference>
<keyword evidence="4 6" id="KW-0067">ATP-binding</keyword>
<dbReference type="InterPro" id="IPR003593">
    <property type="entry name" value="AAA+_ATPase"/>
</dbReference>
<dbReference type="AlphaFoldDB" id="A0A173YSR2"/>
<evidence type="ECO:0000256" key="4">
    <source>
        <dbReference type="ARBA" id="ARBA00022840"/>
    </source>
</evidence>
<proteinExistence type="inferred from homology"/>
<comment type="caution">
    <text evidence="6">The sequence shown here is derived from an EMBL/GenBank/DDBJ whole genome shotgun (WGS) entry which is preliminary data.</text>
</comment>
<evidence type="ECO:0000313" key="6">
    <source>
        <dbReference type="EMBL" id="OBY10615.1"/>
    </source>
</evidence>
<name>A0A173YSR2_9CLOT</name>
<keyword evidence="2" id="KW-0813">Transport</keyword>
<comment type="similarity">
    <text evidence="1">Belongs to the ABC transporter superfamily.</text>
</comment>
<reference evidence="6 7" key="1">
    <citation type="submission" date="2016-06" db="EMBL/GenBank/DDBJ databases">
        <authorList>
            <person name="Kjaerup R.B."/>
            <person name="Dalgaard T.S."/>
            <person name="Juul-Madsen H.R."/>
        </authorList>
    </citation>
    <scope>NUCLEOTIDE SEQUENCE [LARGE SCALE GENOMIC DNA]</scope>
    <source>
        <strain evidence="6 7">373-A1</strain>
    </source>
</reference>
<dbReference type="SUPFAM" id="SSF52540">
    <property type="entry name" value="P-loop containing nucleoside triphosphate hydrolases"/>
    <property type="match status" value="1"/>
</dbReference>
<dbReference type="GO" id="GO:0005524">
    <property type="term" value="F:ATP binding"/>
    <property type="evidence" value="ECO:0007669"/>
    <property type="project" value="UniProtKB-KW"/>
</dbReference>
<evidence type="ECO:0000256" key="1">
    <source>
        <dbReference type="ARBA" id="ARBA00005417"/>
    </source>
</evidence>
<evidence type="ECO:0000313" key="7">
    <source>
        <dbReference type="Proteomes" id="UP000092714"/>
    </source>
</evidence>
<dbReference type="InterPro" id="IPR027417">
    <property type="entry name" value="P-loop_NTPase"/>
</dbReference>
<feature type="domain" description="ABC transporter" evidence="5">
    <location>
        <begin position="4"/>
        <end position="229"/>
    </location>
</feature>
<dbReference type="EMBL" id="MAPZ01000019">
    <property type="protein sequence ID" value="OBY10615.1"/>
    <property type="molecule type" value="Genomic_DNA"/>
</dbReference>
<dbReference type="Proteomes" id="UP000092714">
    <property type="component" value="Unassembled WGS sequence"/>
</dbReference>
<dbReference type="PANTHER" id="PTHR42711">
    <property type="entry name" value="ABC TRANSPORTER ATP-BINDING PROTEIN"/>
    <property type="match status" value="1"/>
</dbReference>